<name>A0A059XVG5_9BACT</name>
<reference evidence="3" key="1">
    <citation type="submission" date="2014-02" db="EMBL/GenBank/DDBJ databases">
        <title>Complete genome sequence and comparative genomic analysis of the nitrogen-fixing bacterium Leptospirillum ferriphilum YSK.</title>
        <authorList>
            <person name="Guo X."/>
            <person name="Yin H."/>
            <person name="Liang Y."/>
            <person name="Hu Q."/>
            <person name="Ma L."/>
            <person name="Xiao Y."/>
            <person name="Zhang X."/>
            <person name="Qiu G."/>
            <person name="Liu X."/>
        </authorList>
    </citation>
    <scope>NUCLEOTIDE SEQUENCE [LARGE SCALE GENOMIC DNA]</scope>
    <source>
        <strain evidence="3">YSK</strain>
    </source>
</reference>
<evidence type="ECO:0000313" key="3">
    <source>
        <dbReference type="Proteomes" id="UP000027059"/>
    </source>
</evidence>
<dbReference type="GO" id="GO:0005524">
    <property type="term" value="F:ATP binding"/>
    <property type="evidence" value="ECO:0007669"/>
    <property type="project" value="UniProtKB-KW"/>
</dbReference>
<feature type="domain" description="Helicase ATP-binding" evidence="1">
    <location>
        <begin position="299"/>
        <end position="497"/>
    </location>
</feature>
<dbReference type="HOGENOM" id="CLU_010804_0_0_0"/>
<evidence type="ECO:0000259" key="1">
    <source>
        <dbReference type="PROSITE" id="PS51192"/>
    </source>
</evidence>
<dbReference type="CDD" id="cd22332">
    <property type="entry name" value="HsdR_N"/>
    <property type="match status" value="1"/>
</dbReference>
<dbReference type="Pfam" id="PF18766">
    <property type="entry name" value="SWI2_SNF2"/>
    <property type="match status" value="1"/>
</dbReference>
<keyword evidence="2" id="KW-0540">Nuclease</keyword>
<dbReference type="InterPro" id="IPR007409">
    <property type="entry name" value="Restrct_endonuc_type1_HsdR_N"/>
</dbReference>
<dbReference type="InterPro" id="IPR055180">
    <property type="entry name" value="HsdR_RecA-like_helicase_dom_2"/>
</dbReference>
<dbReference type="EMBL" id="CP007243">
    <property type="protein sequence ID" value="AIA31110.1"/>
    <property type="molecule type" value="Genomic_DNA"/>
</dbReference>
<dbReference type="OrthoDB" id="9758243at2"/>
<dbReference type="InterPro" id="IPR027417">
    <property type="entry name" value="P-loop_NTPase"/>
</dbReference>
<sequence length="1007" mass="116324">MTDLHQVHKEQVFETELVEHLRTHGWREGSDTQYDKELALYPEDLLEFVKETQPSEWTKFNRWHNSHSDSVFLKRVAEQLDKHGTLFLLRHGFKDRDARFFLCQFRPAHEANPALWDHYRANRLTVVRQLHYSRHNQNALDLGLFMNGLPVATCELKTDLTQNVRDAIRQYRKDRSPRDPVAKENEPLLAFKTRALVHFAVSTDEVFITTRLEGAHTRFLPFNQGHDEGAGNPPNPHGYATSYLWEKIWQRDNWLDILGNFLTIEKKEDESEGKKKVKETLIFPRYHQWDAVRRLIEAARIEGVGHSYLIQHSAGSGKSNTIGWVAHRIASLHNGSGEKVFDSVVVITDRKVLDKQLQETIYQFEHKEGVVQKIDENSDQLAQALSEGKPIIITTLQKFPFVMEKVGGLKKRRFALIIDEAHSSQTGSAAQKLQAVLASNEIGETDPEEEITSEDVVNRVMTSRKRPENLSTFAFTATPKAKTLEIFGRPGAEGKPEPFHVYSMRQAIEEGFILDVLQHYVSYKAFYKLAHTGKEDKELPMDKASKALGRYLRLHPHNIAQKVAIIIEHFREKVLPKIGGKAKAMVVTDSRKAAVRYKIAFDKYISEHGYRDLRALVAFSGKVSDPENGSFEFSETSMNRDLRGQDIRDAFDTDDYKVLVVANKFQTGFDQPLLHTMYVDKRLAGVLAVQTLSRLNRICPGKEDTFVLDFVNDPEEILAAFRPYYRTARLEERTDPNLIHDLKIKLDGTHVYYWTEVERFAEAFFDPRRTQASLHPWLKPASDRYRELKEEEQVLFRKDLISFLRLYEFLSQIVPYNDPDLEKLYAFGRNLLPRLGVKTDTDTIDISEDVRLTHFRLQKQGERKLSMEEGETPYLIPTSDVGTGVVRESETGKLSEIVRKMNDLFSGDLTDADLIGYATHTKEKLLENSKLEEQAKNNTFEQFILGDFDQEFMNTIIENHERNQKMSNQVLSDERVREGFKKLVRRWVYEEFGKRKSNGNTIYPNIG</sequence>
<accession>A0A059XVG5</accession>
<dbReference type="Gene3D" id="3.40.50.300">
    <property type="entry name" value="P-loop containing nucleotide triphosphate hydrolases"/>
    <property type="match status" value="2"/>
</dbReference>
<dbReference type="REBASE" id="87531">
    <property type="entry name" value="LfeYSKORF11315P"/>
</dbReference>
<dbReference type="GO" id="GO:0009035">
    <property type="term" value="F:type I site-specific deoxyribonuclease activity"/>
    <property type="evidence" value="ECO:0007669"/>
    <property type="project" value="UniProtKB-EC"/>
</dbReference>
<dbReference type="InterPro" id="IPR040980">
    <property type="entry name" value="SWI2_SNF2"/>
</dbReference>
<dbReference type="GO" id="GO:0003677">
    <property type="term" value="F:DNA binding"/>
    <property type="evidence" value="ECO:0007669"/>
    <property type="project" value="UniProtKB-KW"/>
</dbReference>
<dbReference type="SMART" id="SM00487">
    <property type="entry name" value="DEXDc"/>
    <property type="match status" value="1"/>
</dbReference>
<protein>
    <submittedName>
        <fullName evidence="2">Restriction endonuclease subunit R</fullName>
    </submittedName>
</protein>
<dbReference type="AlphaFoldDB" id="A0A059XVG5"/>
<dbReference type="Gene3D" id="3.90.1570.50">
    <property type="match status" value="1"/>
</dbReference>
<dbReference type="Pfam" id="PF04313">
    <property type="entry name" value="HSDR_N"/>
    <property type="match status" value="1"/>
</dbReference>
<reference evidence="2 3" key="2">
    <citation type="journal article" date="2015" name="Biomed. Res. Int.">
        <title>Effects of Arsenite Resistance on the Growth and Functional Gene Expression of Leptospirillum ferriphilum and Acidithiobacillus thiooxidans in Pure Culture and Coculture.</title>
        <authorList>
            <person name="Jiang H."/>
            <person name="Liang Y."/>
            <person name="Yin H."/>
            <person name="Xiao Y."/>
            <person name="Guo X."/>
            <person name="Xu Y."/>
            <person name="Hu Q."/>
            <person name="Liu H."/>
            <person name="Liu X."/>
        </authorList>
    </citation>
    <scope>NUCLEOTIDE SEQUENCE [LARGE SCALE GENOMIC DNA]</scope>
    <source>
        <strain evidence="2 3">YSK</strain>
    </source>
</reference>
<dbReference type="PANTHER" id="PTHR42927:SF1">
    <property type="entry name" value="HELICASE SUPERFAMILY 1 AND 2 DOMAIN-CONTAINING PROTEIN"/>
    <property type="match status" value="1"/>
</dbReference>
<dbReference type="PROSITE" id="PS51192">
    <property type="entry name" value="HELICASE_ATP_BIND_1"/>
    <property type="match status" value="1"/>
</dbReference>
<dbReference type="Pfam" id="PF22679">
    <property type="entry name" value="T1R_D3-like"/>
    <property type="match status" value="1"/>
</dbReference>
<keyword evidence="2" id="KW-0378">Hydrolase</keyword>
<dbReference type="PANTHER" id="PTHR42927">
    <property type="entry name" value="HELICASE SUPERFAMILY 1 AND 2 DOMAIN-CONTAINING PROTEIN"/>
    <property type="match status" value="1"/>
</dbReference>
<dbReference type="InterPro" id="IPR014001">
    <property type="entry name" value="Helicase_ATP-bd"/>
</dbReference>
<dbReference type="RefSeq" id="WP_038506189.1">
    <property type="nucleotide sequence ID" value="NZ_CP007243.1"/>
</dbReference>
<gene>
    <name evidence="2" type="ORF">Y981_11340</name>
</gene>
<dbReference type="Proteomes" id="UP000027059">
    <property type="component" value="Chromosome"/>
</dbReference>
<evidence type="ECO:0000313" key="2">
    <source>
        <dbReference type="EMBL" id="AIA31110.1"/>
    </source>
</evidence>
<dbReference type="SUPFAM" id="SSF52540">
    <property type="entry name" value="P-loop containing nucleoside triphosphate hydrolases"/>
    <property type="match status" value="2"/>
</dbReference>
<dbReference type="GO" id="GO:0009307">
    <property type="term" value="P:DNA restriction-modification system"/>
    <property type="evidence" value="ECO:0007669"/>
    <property type="project" value="UniProtKB-KW"/>
</dbReference>
<keyword evidence="3" id="KW-1185">Reference proteome</keyword>
<proteinExistence type="predicted"/>
<keyword evidence="2" id="KW-0255">Endonuclease</keyword>
<organism evidence="2 3">
    <name type="scientific">Leptospirillum ferriphilum YSK</name>
    <dbReference type="NCBI Taxonomy" id="1441628"/>
    <lineage>
        <taxon>Bacteria</taxon>
        <taxon>Pseudomonadati</taxon>
        <taxon>Nitrospirota</taxon>
        <taxon>Nitrospiria</taxon>
        <taxon>Nitrospirales</taxon>
        <taxon>Nitrospiraceae</taxon>
        <taxon>Leptospirillum</taxon>
    </lineage>
</organism>
<dbReference type="KEGG" id="lfp:Y981_11340"/>